<dbReference type="SMART" id="SM00066">
    <property type="entry name" value="GAL4"/>
    <property type="match status" value="1"/>
</dbReference>
<dbReference type="InterPro" id="IPR007219">
    <property type="entry name" value="XnlR_reg_dom"/>
</dbReference>
<dbReference type="GO" id="GO:0000981">
    <property type="term" value="F:DNA-binding transcription factor activity, RNA polymerase II-specific"/>
    <property type="evidence" value="ECO:0007669"/>
    <property type="project" value="InterPro"/>
</dbReference>
<evidence type="ECO:0000256" key="2">
    <source>
        <dbReference type="ARBA" id="ARBA00023242"/>
    </source>
</evidence>
<dbReference type="CDD" id="cd00067">
    <property type="entry name" value="GAL4"/>
    <property type="match status" value="1"/>
</dbReference>
<feature type="region of interest" description="Disordered" evidence="3">
    <location>
        <begin position="1"/>
        <end position="23"/>
    </location>
</feature>
<evidence type="ECO:0000256" key="3">
    <source>
        <dbReference type="SAM" id="MobiDB-lite"/>
    </source>
</evidence>
<sequence>MSDKTSRTNRPLRPLLPASASPLAQASTARKLIAKPKHVTLACDACRKNKSKCSGDRPKCRACVKRHGDCHYQVRPQELLDRAANDAELLGYMKTLPEHEAQGILQRLRAGTDAETLVNHIKAGNLLLQMAVAPETRMRYELPYQSRMPEVFIPDNPYLTSILYEATSLYPGNQLPQQATSTLSSAEHQSLYLKPFHAAQVIDPRLSDVKPSVWTTVCSDDALMRDLLGVFFRCEYQFTSAFQKDYFLEDMAAQEKDFCSSLLVNIVLAYSCVCSPRFTDCAMYWDPSTLLCRFLAEAKRIWELEAYKPRITSIQAGILFSVFHNLCGLDQIGQPYRVRAVAMAQELGLFDGTADGQSERIQKGRAFTAWTLYSWETLVAYSFMFPPLLTTPSIWPLPEPPKDTSWYGEVWLRYPQNYSCVPSCFGHIFKTKCQFRLIMNEFCVAAYSKGSEVTLEVADSLHSRLKSWYHDLPPPLQPAAIALPAHLQLHMYYYCLILAIYEPLAQKQHDQQEAVRKIVSNAKKDLYTLIRLYYLRHGFEAMDLFIVIPLMVAGYDCINAINDETTPPELELLRSTLILIAKGLYNQRQSHYLAQALFQVIRSKMRPEEIRLLKDMVHPTEEIDTKKDLAQTVRSSWPVATVKKKEELDSQILTNLVEGIDLDAEERGTHEG</sequence>
<gene>
    <name evidence="5" type="ORF">B0I35DRAFT_450360</name>
</gene>
<keyword evidence="1" id="KW-0479">Metal-binding</keyword>
<dbReference type="PANTHER" id="PTHR47256">
    <property type="entry name" value="ZN(II)2CYS6 TRANSCRIPTION FACTOR (EUROFUNG)-RELATED"/>
    <property type="match status" value="1"/>
</dbReference>
<feature type="compositionally biased region" description="Low complexity" evidence="3">
    <location>
        <begin position="11"/>
        <end position="23"/>
    </location>
</feature>
<dbReference type="InterPro" id="IPR001138">
    <property type="entry name" value="Zn2Cys6_DnaBD"/>
</dbReference>
<dbReference type="PROSITE" id="PS00463">
    <property type="entry name" value="ZN2_CY6_FUNGAL_1"/>
    <property type="match status" value="1"/>
</dbReference>
<evidence type="ECO:0000313" key="6">
    <source>
        <dbReference type="Proteomes" id="UP000813444"/>
    </source>
</evidence>
<dbReference type="Gene3D" id="4.10.240.10">
    <property type="entry name" value="Zn(2)-C6 fungal-type DNA-binding domain"/>
    <property type="match status" value="1"/>
</dbReference>
<dbReference type="InterPro" id="IPR036864">
    <property type="entry name" value="Zn2-C6_fun-type_DNA-bd_sf"/>
</dbReference>
<dbReference type="CDD" id="cd12148">
    <property type="entry name" value="fungal_TF_MHR"/>
    <property type="match status" value="1"/>
</dbReference>
<dbReference type="GO" id="GO:0003677">
    <property type="term" value="F:DNA binding"/>
    <property type="evidence" value="ECO:0007669"/>
    <property type="project" value="InterPro"/>
</dbReference>
<evidence type="ECO:0000256" key="1">
    <source>
        <dbReference type="ARBA" id="ARBA00022723"/>
    </source>
</evidence>
<dbReference type="PROSITE" id="PS50048">
    <property type="entry name" value="ZN2_CY6_FUNGAL_2"/>
    <property type="match status" value="1"/>
</dbReference>
<dbReference type="Proteomes" id="UP000813444">
    <property type="component" value="Unassembled WGS sequence"/>
</dbReference>
<dbReference type="OrthoDB" id="426882at2759"/>
<dbReference type="EMBL" id="JAGPNK010000004">
    <property type="protein sequence ID" value="KAH7323267.1"/>
    <property type="molecule type" value="Genomic_DNA"/>
</dbReference>
<protein>
    <recommendedName>
        <fullName evidence="4">Zn(2)-C6 fungal-type domain-containing protein</fullName>
    </recommendedName>
</protein>
<dbReference type="SUPFAM" id="SSF57701">
    <property type="entry name" value="Zn2/Cys6 DNA-binding domain"/>
    <property type="match status" value="1"/>
</dbReference>
<reference evidence="5" key="1">
    <citation type="journal article" date="2021" name="Nat. Commun.">
        <title>Genetic determinants of endophytism in the Arabidopsis root mycobiome.</title>
        <authorList>
            <person name="Mesny F."/>
            <person name="Miyauchi S."/>
            <person name="Thiergart T."/>
            <person name="Pickel B."/>
            <person name="Atanasova L."/>
            <person name="Karlsson M."/>
            <person name="Huettel B."/>
            <person name="Barry K.W."/>
            <person name="Haridas S."/>
            <person name="Chen C."/>
            <person name="Bauer D."/>
            <person name="Andreopoulos W."/>
            <person name="Pangilinan J."/>
            <person name="LaButti K."/>
            <person name="Riley R."/>
            <person name="Lipzen A."/>
            <person name="Clum A."/>
            <person name="Drula E."/>
            <person name="Henrissat B."/>
            <person name="Kohler A."/>
            <person name="Grigoriev I.V."/>
            <person name="Martin F.M."/>
            <person name="Hacquard S."/>
        </authorList>
    </citation>
    <scope>NUCLEOTIDE SEQUENCE</scope>
    <source>
        <strain evidence="5">MPI-CAGE-CH-0235</strain>
    </source>
</reference>
<comment type="caution">
    <text evidence="5">The sequence shown here is derived from an EMBL/GenBank/DDBJ whole genome shotgun (WGS) entry which is preliminary data.</text>
</comment>
<feature type="domain" description="Zn(2)-C6 fungal-type" evidence="4">
    <location>
        <begin position="42"/>
        <end position="72"/>
    </location>
</feature>
<dbReference type="PANTHER" id="PTHR47256:SF1">
    <property type="entry name" value="ZN(II)2CYS6 TRANSCRIPTION FACTOR (EUROFUNG)"/>
    <property type="match status" value="1"/>
</dbReference>
<evidence type="ECO:0000313" key="5">
    <source>
        <dbReference type="EMBL" id="KAH7323267.1"/>
    </source>
</evidence>
<dbReference type="GO" id="GO:0008270">
    <property type="term" value="F:zinc ion binding"/>
    <property type="evidence" value="ECO:0007669"/>
    <property type="project" value="InterPro"/>
</dbReference>
<keyword evidence="2" id="KW-0539">Nucleus</keyword>
<accession>A0A8K0WTG3</accession>
<dbReference type="Pfam" id="PF04082">
    <property type="entry name" value="Fungal_trans"/>
    <property type="match status" value="1"/>
</dbReference>
<dbReference type="AlphaFoldDB" id="A0A8K0WTG3"/>
<name>A0A8K0WTG3_9HYPO</name>
<dbReference type="InterPro" id="IPR053187">
    <property type="entry name" value="Notoamide_regulator"/>
</dbReference>
<evidence type="ECO:0000259" key="4">
    <source>
        <dbReference type="PROSITE" id="PS50048"/>
    </source>
</evidence>
<proteinExistence type="predicted"/>
<dbReference type="GO" id="GO:0006351">
    <property type="term" value="P:DNA-templated transcription"/>
    <property type="evidence" value="ECO:0007669"/>
    <property type="project" value="InterPro"/>
</dbReference>
<dbReference type="Pfam" id="PF00172">
    <property type="entry name" value="Zn_clus"/>
    <property type="match status" value="1"/>
</dbReference>
<keyword evidence="6" id="KW-1185">Reference proteome</keyword>
<organism evidence="5 6">
    <name type="scientific">Stachybotrys elegans</name>
    <dbReference type="NCBI Taxonomy" id="80388"/>
    <lineage>
        <taxon>Eukaryota</taxon>
        <taxon>Fungi</taxon>
        <taxon>Dikarya</taxon>
        <taxon>Ascomycota</taxon>
        <taxon>Pezizomycotina</taxon>
        <taxon>Sordariomycetes</taxon>
        <taxon>Hypocreomycetidae</taxon>
        <taxon>Hypocreales</taxon>
        <taxon>Stachybotryaceae</taxon>
        <taxon>Stachybotrys</taxon>
    </lineage>
</organism>